<evidence type="ECO:0000256" key="1">
    <source>
        <dbReference type="ARBA" id="ARBA00022737"/>
    </source>
</evidence>
<dbReference type="AlphaFoldDB" id="A0A0B6YK40"/>
<dbReference type="Gene3D" id="2.130.10.30">
    <property type="entry name" value="Regulator of chromosome condensation 1/beta-lactamase-inhibitor protein II"/>
    <property type="match status" value="1"/>
</dbReference>
<dbReference type="PROSITE" id="PS00626">
    <property type="entry name" value="RCC1_2"/>
    <property type="match status" value="1"/>
</dbReference>
<name>A0A0B6YK40_9EUPU</name>
<dbReference type="Pfam" id="PF00415">
    <property type="entry name" value="RCC1"/>
    <property type="match status" value="2"/>
</dbReference>
<proteinExistence type="predicted"/>
<keyword evidence="1" id="KW-0677">Repeat</keyword>
<dbReference type="PRINTS" id="PR00633">
    <property type="entry name" value="RCCNDNSATION"/>
</dbReference>
<evidence type="ECO:0000256" key="2">
    <source>
        <dbReference type="PROSITE-ProRule" id="PRU00235"/>
    </source>
</evidence>
<dbReference type="SUPFAM" id="SSF50985">
    <property type="entry name" value="RCC1/BLIP-II"/>
    <property type="match status" value="1"/>
</dbReference>
<feature type="non-terminal residue" evidence="3">
    <location>
        <position position="1"/>
    </location>
</feature>
<dbReference type="InterPro" id="IPR009091">
    <property type="entry name" value="RCC1/BLIP-II"/>
</dbReference>
<dbReference type="PANTHER" id="PTHR22872">
    <property type="entry name" value="BTK-BINDING PROTEIN-RELATED"/>
    <property type="match status" value="1"/>
</dbReference>
<sequence length="138" mass="15021">KDTDQRSLRTIEMQQKNLTRVSLSNKSDSPGAKAPSKNLVTATDVWVWGSNEHGQLGLGDQVDRAQPSVIKFFLGRHVIKLAAGEKHSLALTANSQVYSWGSNSYSQLGHTEAVLVPTRIKFMKGFTAWDIGAGASHS</sequence>
<protein>
    <submittedName>
        <fullName evidence="3">Uncharacterized protein</fullName>
    </submittedName>
</protein>
<reference evidence="3" key="1">
    <citation type="submission" date="2014-12" db="EMBL/GenBank/DDBJ databases">
        <title>Insight into the proteome of Arion vulgaris.</title>
        <authorList>
            <person name="Aradska J."/>
            <person name="Bulat T."/>
            <person name="Smidak R."/>
            <person name="Sarate P."/>
            <person name="Gangsoo J."/>
            <person name="Sialana F."/>
            <person name="Bilban M."/>
            <person name="Lubec G."/>
        </authorList>
    </citation>
    <scope>NUCLEOTIDE SEQUENCE</scope>
    <source>
        <tissue evidence="3">Skin</tissue>
    </source>
</reference>
<organism evidence="3">
    <name type="scientific">Arion vulgaris</name>
    <dbReference type="NCBI Taxonomy" id="1028688"/>
    <lineage>
        <taxon>Eukaryota</taxon>
        <taxon>Metazoa</taxon>
        <taxon>Spiralia</taxon>
        <taxon>Lophotrochozoa</taxon>
        <taxon>Mollusca</taxon>
        <taxon>Gastropoda</taxon>
        <taxon>Heterobranchia</taxon>
        <taxon>Euthyneura</taxon>
        <taxon>Panpulmonata</taxon>
        <taxon>Eupulmonata</taxon>
        <taxon>Stylommatophora</taxon>
        <taxon>Helicina</taxon>
        <taxon>Arionoidea</taxon>
        <taxon>Arionidae</taxon>
        <taxon>Arion</taxon>
    </lineage>
</organism>
<dbReference type="EMBL" id="HACG01009015">
    <property type="protein sequence ID" value="CEK55880.1"/>
    <property type="molecule type" value="Transcribed_RNA"/>
</dbReference>
<accession>A0A0B6YK40</accession>
<dbReference type="PROSITE" id="PS50012">
    <property type="entry name" value="RCC1_3"/>
    <property type="match status" value="2"/>
</dbReference>
<feature type="repeat" description="RCC1" evidence="2">
    <location>
        <begin position="95"/>
        <end position="138"/>
    </location>
</feature>
<feature type="non-terminal residue" evidence="3">
    <location>
        <position position="138"/>
    </location>
</feature>
<dbReference type="InterPro" id="IPR000408">
    <property type="entry name" value="Reg_chr_condens"/>
</dbReference>
<evidence type="ECO:0000313" key="3">
    <source>
        <dbReference type="EMBL" id="CEK55880.1"/>
    </source>
</evidence>
<gene>
    <name evidence="3" type="primary">ORF26268</name>
</gene>
<feature type="repeat" description="RCC1" evidence="2">
    <location>
        <begin position="43"/>
        <end position="94"/>
    </location>
</feature>
<dbReference type="InterPro" id="IPR051625">
    <property type="entry name" value="Signaling_Regulatory_Domain"/>
</dbReference>